<dbReference type="EMBL" id="UINC01046403">
    <property type="protein sequence ID" value="SVB54372.1"/>
    <property type="molecule type" value="Genomic_DNA"/>
</dbReference>
<accession>A0A382EVQ2</accession>
<dbReference type="AlphaFoldDB" id="A0A382EVQ2"/>
<name>A0A382EVQ2_9ZZZZ</name>
<reference evidence="1" key="1">
    <citation type="submission" date="2018-05" db="EMBL/GenBank/DDBJ databases">
        <authorList>
            <person name="Lanie J.A."/>
            <person name="Ng W.-L."/>
            <person name="Kazmierczak K.M."/>
            <person name="Andrzejewski T.M."/>
            <person name="Davidsen T.M."/>
            <person name="Wayne K.J."/>
            <person name="Tettelin H."/>
            <person name="Glass J.I."/>
            <person name="Rusch D."/>
            <person name="Podicherti R."/>
            <person name="Tsui H.-C.T."/>
            <person name="Winkler M.E."/>
        </authorList>
    </citation>
    <scope>NUCLEOTIDE SEQUENCE</scope>
</reference>
<sequence length="251" mass="27208">VSESRPLLTGRTTVVVVGFLAWTTAFGNTFFGGGEPQAVGFEWVKVTYDGGITVDVAVLKPKNYSDSHNHPLILTLPWGRGTPALALGMIEAYWDIEALERGYVVVSPAILGSSLKTEADSFLPALFSWLDANLSYDSTKVVLAGASNGGRGVFHMLASDPFRFSAVIGIPGSYSGPVESIEPFAGRPAWLMVGELDSRWRMAAESTRLTLETAGISTRLDVLEGQEHVLSVDQRTIMNWIDEVLEGSRRD</sequence>
<dbReference type="SUPFAM" id="SSF53474">
    <property type="entry name" value="alpha/beta-Hydrolases"/>
    <property type="match status" value="1"/>
</dbReference>
<feature type="non-terminal residue" evidence="1">
    <location>
        <position position="1"/>
    </location>
</feature>
<dbReference type="Gene3D" id="3.40.50.1820">
    <property type="entry name" value="alpha/beta hydrolase"/>
    <property type="match status" value="1"/>
</dbReference>
<gene>
    <name evidence="1" type="ORF">METZ01_LOCUS207226</name>
</gene>
<evidence type="ECO:0000313" key="1">
    <source>
        <dbReference type="EMBL" id="SVB54372.1"/>
    </source>
</evidence>
<organism evidence="1">
    <name type="scientific">marine metagenome</name>
    <dbReference type="NCBI Taxonomy" id="408172"/>
    <lineage>
        <taxon>unclassified sequences</taxon>
        <taxon>metagenomes</taxon>
        <taxon>ecological metagenomes</taxon>
    </lineage>
</organism>
<proteinExistence type="predicted"/>
<evidence type="ECO:0008006" key="2">
    <source>
        <dbReference type="Google" id="ProtNLM"/>
    </source>
</evidence>
<dbReference type="InterPro" id="IPR029058">
    <property type="entry name" value="AB_hydrolase_fold"/>
</dbReference>
<protein>
    <recommendedName>
        <fullName evidence="2">Peptidase S9 prolyl oligopeptidase catalytic domain-containing protein</fullName>
    </recommendedName>
</protein>